<feature type="transmembrane region" description="Helical" evidence="6">
    <location>
        <begin position="104"/>
        <end position="121"/>
    </location>
</feature>
<comment type="caution">
    <text evidence="8">The sequence shown here is derived from an EMBL/GenBank/DDBJ whole genome shotgun (WGS) entry which is preliminary data.</text>
</comment>
<evidence type="ECO:0000256" key="2">
    <source>
        <dbReference type="ARBA" id="ARBA00023015"/>
    </source>
</evidence>
<dbReference type="InterPro" id="IPR003340">
    <property type="entry name" value="B3_DNA-bd"/>
</dbReference>
<evidence type="ECO:0000313" key="9">
    <source>
        <dbReference type="Proteomes" id="UP001202328"/>
    </source>
</evidence>
<keyword evidence="6" id="KW-0472">Membrane</keyword>
<keyword evidence="2" id="KW-0805">Transcription regulation</keyword>
<dbReference type="InterPro" id="IPR044837">
    <property type="entry name" value="REM16-like"/>
</dbReference>
<evidence type="ECO:0000256" key="3">
    <source>
        <dbReference type="ARBA" id="ARBA00023125"/>
    </source>
</evidence>
<dbReference type="PANTHER" id="PTHR31391">
    <property type="entry name" value="B3 DOMAIN-CONTAINING PROTEIN OS11G0197600-RELATED"/>
    <property type="match status" value="1"/>
</dbReference>
<dbReference type="SMART" id="SM01019">
    <property type="entry name" value="B3"/>
    <property type="match status" value="1"/>
</dbReference>
<name>A0AAD4XA46_9MAGN</name>
<sequence length="269" mass="29898">MTAADKAEEIRASLDPEFPSLVKIMIRSSVSGGFWLGLPSRFCSSSLPKKDTKFTLVDEDGEAYTAKYLPRRFGLSGGWKGFAVAHNLVKGDALVLHLTEAAKFKVIIVWFVGIAFLIYPFTVHSPKFKLKCEGDVGGMDIAENKKINDLENFTVTANDLTINAAIPEHVRPEYYAICRLQHSFLHKDIVPGLSPQFVALMISGVVSLCHAIISATVINAAAEHEGWENSLRAYKQFGMNVGFMHGRVEEVKKLVERMIRRRPYAALLV</sequence>
<dbReference type="Gene3D" id="2.40.330.10">
    <property type="entry name" value="DNA-binding pseudobarrel domain"/>
    <property type="match status" value="1"/>
</dbReference>
<dbReference type="CDD" id="cd10017">
    <property type="entry name" value="B3_DNA"/>
    <property type="match status" value="1"/>
</dbReference>
<dbReference type="InterPro" id="IPR015300">
    <property type="entry name" value="DNA-bd_pseudobarrel_sf"/>
</dbReference>
<keyword evidence="6" id="KW-0812">Transmembrane</keyword>
<evidence type="ECO:0000313" key="8">
    <source>
        <dbReference type="EMBL" id="KAI3868770.1"/>
    </source>
</evidence>
<keyword evidence="3" id="KW-0238">DNA-binding</keyword>
<dbReference type="Proteomes" id="UP001202328">
    <property type="component" value="Unassembled WGS sequence"/>
</dbReference>
<dbReference type="SUPFAM" id="SSF101936">
    <property type="entry name" value="DNA-binding pseudobarrel domain"/>
    <property type="match status" value="1"/>
</dbReference>
<keyword evidence="5" id="KW-0539">Nucleus</keyword>
<dbReference type="PROSITE" id="PS50863">
    <property type="entry name" value="B3"/>
    <property type="match status" value="1"/>
</dbReference>
<dbReference type="GO" id="GO:0003677">
    <property type="term" value="F:DNA binding"/>
    <property type="evidence" value="ECO:0007669"/>
    <property type="project" value="UniProtKB-KW"/>
</dbReference>
<dbReference type="EMBL" id="JAJJMB010013400">
    <property type="protein sequence ID" value="KAI3868770.1"/>
    <property type="molecule type" value="Genomic_DNA"/>
</dbReference>
<protein>
    <recommendedName>
        <fullName evidence="7">TF-B3 domain-containing protein</fullName>
    </recommendedName>
</protein>
<dbReference type="Pfam" id="PF02362">
    <property type="entry name" value="B3"/>
    <property type="match status" value="1"/>
</dbReference>
<evidence type="ECO:0000256" key="4">
    <source>
        <dbReference type="ARBA" id="ARBA00023163"/>
    </source>
</evidence>
<reference evidence="8" key="1">
    <citation type="submission" date="2022-04" db="EMBL/GenBank/DDBJ databases">
        <title>A functionally conserved STORR gene fusion in Papaver species that diverged 16.8 million years ago.</title>
        <authorList>
            <person name="Catania T."/>
        </authorList>
    </citation>
    <scope>NUCLEOTIDE SEQUENCE</scope>
    <source>
        <strain evidence="8">S-188037</strain>
    </source>
</reference>
<dbReference type="GO" id="GO:0005634">
    <property type="term" value="C:nucleus"/>
    <property type="evidence" value="ECO:0007669"/>
    <property type="project" value="UniProtKB-SubCell"/>
</dbReference>
<keyword evidence="6" id="KW-1133">Transmembrane helix</keyword>
<keyword evidence="4" id="KW-0804">Transcription</keyword>
<evidence type="ECO:0000256" key="1">
    <source>
        <dbReference type="ARBA" id="ARBA00004123"/>
    </source>
</evidence>
<gene>
    <name evidence="8" type="ORF">MKW98_008855</name>
</gene>
<comment type="subcellular location">
    <subcellularLocation>
        <location evidence="1">Nucleus</location>
    </subcellularLocation>
</comment>
<dbReference type="AlphaFoldDB" id="A0AAD4XA46"/>
<accession>A0AAD4XA46</accession>
<evidence type="ECO:0000256" key="5">
    <source>
        <dbReference type="ARBA" id="ARBA00023242"/>
    </source>
</evidence>
<evidence type="ECO:0000259" key="7">
    <source>
        <dbReference type="PROSITE" id="PS50863"/>
    </source>
</evidence>
<dbReference type="PANTHER" id="PTHR31391:SF101">
    <property type="entry name" value="B3 DOMAIN-CONTAINING PROTEIN OS01G0234100"/>
    <property type="match status" value="1"/>
</dbReference>
<feature type="domain" description="TF-B3" evidence="7">
    <location>
        <begin position="21"/>
        <end position="112"/>
    </location>
</feature>
<evidence type="ECO:0000256" key="6">
    <source>
        <dbReference type="SAM" id="Phobius"/>
    </source>
</evidence>
<proteinExistence type="predicted"/>
<keyword evidence="9" id="KW-1185">Reference proteome</keyword>
<organism evidence="8 9">
    <name type="scientific">Papaver atlanticum</name>
    <dbReference type="NCBI Taxonomy" id="357466"/>
    <lineage>
        <taxon>Eukaryota</taxon>
        <taxon>Viridiplantae</taxon>
        <taxon>Streptophyta</taxon>
        <taxon>Embryophyta</taxon>
        <taxon>Tracheophyta</taxon>
        <taxon>Spermatophyta</taxon>
        <taxon>Magnoliopsida</taxon>
        <taxon>Ranunculales</taxon>
        <taxon>Papaveraceae</taxon>
        <taxon>Papaveroideae</taxon>
        <taxon>Papaver</taxon>
    </lineage>
</organism>